<dbReference type="PANTHER" id="PTHR47756">
    <property type="entry name" value="BLL6612 PROTEIN-RELATED"/>
    <property type="match status" value="1"/>
</dbReference>
<dbReference type="AlphaFoldDB" id="A0A4R5KIR4"/>
<proteinExistence type="inferred from homology"/>
<protein>
    <submittedName>
        <fullName evidence="8">RNA polymerase sigma factor</fullName>
    </submittedName>
</protein>
<accession>A0A4R5KIR4</accession>
<evidence type="ECO:0000256" key="1">
    <source>
        <dbReference type="ARBA" id="ARBA00010641"/>
    </source>
</evidence>
<keyword evidence="3" id="KW-0731">Sigma factor</keyword>
<evidence type="ECO:0000256" key="4">
    <source>
        <dbReference type="ARBA" id="ARBA00023163"/>
    </source>
</evidence>
<evidence type="ECO:0000259" key="7">
    <source>
        <dbReference type="Pfam" id="PF20239"/>
    </source>
</evidence>
<evidence type="ECO:0000313" key="8">
    <source>
        <dbReference type="EMBL" id="TDF95002.1"/>
    </source>
</evidence>
<dbReference type="Pfam" id="PF20239">
    <property type="entry name" value="DUF6596"/>
    <property type="match status" value="1"/>
</dbReference>
<dbReference type="GO" id="GO:0003677">
    <property type="term" value="F:DNA binding"/>
    <property type="evidence" value="ECO:0007669"/>
    <property type="project" value="InterPro"/>
</dbReference>
<dbReference type="InterPro" id="IPR014284">
    <property type="entry name" value="RNA_pol_sigma-70_dom"/>
</dbReference>
<dbReference type="InterPro" id="IPR007627">
    <property type="entry name" value="RNA_pol_sigma70_r2"/>
</dbReference>
<keyword evidence="4" id="KW-0804">Transcription</keyword>
<organism evidence="8 9">
    <name type="scientific">Arthrobacter terricola</name>
    <dbReference type="NCBI Taxonomy" id="2547396"/>
    <lineage>
        <taxon>Bacteria</taxon>
        <taxon>Bacillati</taxon>
        <taxon>Actinomycetota</taxon>
        <taxon>Actinomycetes</taxon>
        <taxon>Micrococcales</taxon>
        <taxon>Micrococcaceae</taxon>
        <taxon>Arthrobacter</taxon>
    </lineage>
</organism>
<evidence type="ECO:0000256" key="3">
    <source>
        <dbReference type="ARBA" id="ARBA00023082"/>
    </source>
</evidence>
<keyword evidence="2" id="KW-0805">Transcription regulation</keyword>
<feature type="domain" description="RNA polymerase sigma factor 70 region 4 type 2" evidence="6">
    <location>
        <begin position="114"/>
        <end position="164"/>
    </location>
</feature>
<reference evidence="8 9" key="1">
    <citation type="submission" date="2019-03" db="EMBL/GenBank/DDBJ databases">
        <title>Whole genome sequence of Arthrobacter sp JH1-1.</title>
        <authorList>
            <person name="Trinh H.N."/>
        </authorList>
    </citation>
    <scope>NUCLEOTIDE SEQUENCE [LARGE SCALE GENOMIC DNA]</scope>
    <source>
        <strain evidence="8 9">JH1-1</strain>
    </source>
</reference>
<dbReference type="PANTHER" id="PTHR47756:SF2">
    <property type="entry name" value="BLL6612 PROTEIN"/>
    <property type="match status" value="1"/>
</dbReference>
<dbReference type="GO" id="GO:0006352">
    <property type="term" value="P:DNA-templated transcription initiation"/>
    <property type="evidence" value="ECO:0007669"/>
    <property type="project" value="InterPro"/>
</dbReference>
<dbReference type="Pfam" id="PF08281">
    <property type="entry name" value="Sigma70_r4_2"/>
    <property type="match status" value="1"/>
</dbReference>
<evidence type="ECO:0000259" key="5">
    <source>
        <dbReference type="Pfam" id="PF04542"/>
    </source>
</evidence>
<feature type="domain" description="DUF6596" evidence="7">
    <location>
        <begin position="182"/>
        <end position="285"/>
    </location>
</feature>
<dbReference type="Pfam" id="PF04542">
    <property type="entry name" value="Sigma70_r2"/>
    <property type="match status" value="1"/>
</dbReference>
<dbReference type="SUPFAM" id="SSF88946">
    <property type="entry name" value="Sigma2 domain of RNA polymerase sigma factors"/>
    <property type="match status" value="1"/>
</dbReference>
<dbReference type="SUPFAM" id="SSF88659">
    <property type="entry name" value="Sigma3 and sigma4 domains of RNA polymerase sigma factors"/>
    <property type="match status" value="1"/>
</dbReference>
<dbReference type="Proteomes" id="UP000295511">
    <property type="component" value="Unassembled WGS sequence"/>
</dbReference>
<dbReference type="NCBIfam" id="TIGR02937">
    <property type="entry name" value="sigma70-ECF"/>
    <property type="match status" value="1"/>
</dbReference>
<dbReference type="InterPro" id="IPR046531">
    <property type="entry name" value="DUF6596"/>
</dbReference>
<dbReference type="EMBL" id="SMRU01000014">
    <property type="protein sequence ID" value="TDF95002.1"/>
    <property type="molecule type" value="Genomic_DNA"/>
</dbReference>
<name>A0A4R5KIR4_9MICC</name>
<comment type="similarity">
    <text evidence="1">Belongs to the sigma-70 factor family. ECF subfamily.</text>
</comment>
<dbReference type="OrthoDB" id="9780299at2"/>
<dbReference type="GO" id="GO:0016987">
    <property type="term" value="F:sigma factor activity"/>
    <property type="evidence" value="ECO:0007669"/>
    <property type="project" value="UniProtKB-KW"/>
</dbReference>
<dbReference type="InterPro" id="IPR013249">
    <property type="entry name" value="RNA_pol_sigma70_r4_t2"/>
</dbReference>
<sequence length="425" mass="46331">MTEVQAAITAASASESARINATLIRVTGDWSLAEDCVQDAFARAMADWPARGIPKNPGAWITTVAKNRAIDRLRSAASEKRALSELAILSELEELPEEPDGGPTLDDDRLRLIYTCCHPALPMEGRVALTLRTVAGLGTNEIARAFLVSESTMSKRLVRARAKIKEAGIPYRVPPPELLGERTAGVLAVLYLMFNEGYSATGADSLTRDPLVKEAIRLARLLVSLLRSSPQQPEALGLLALMLFHHARRRSRLDDNGDIVTLEDQDRTLWDTASVTEASGLLTTAERTAVEHGTPPGSYRIQAAIAACHMAAPEFDRTDFGRVASLYEALSRIAPSPVVELNRAVAVAMSQGPAAGLGLIEELDQKRSLDGYYLLPAAKADLLRRLGRTTEANLEYQRAQALAPSDTERRYLNKRLAETTLKEQK</sequence>
<comment type="caution">
    <text evidence="8">The sequence shown here is derived from an EMBL/GenBank/DDBJ whole genome shotgun (WGS) entry which is preliminary data.</text>
</comment>
<evidence type="ECO:0000256" key="2">
    <source>
        <dbReference type="ARBA" id="ARBA00023015"/>
    </source>
</evidence>
<dbReference type="InterPro" id="IPR013325">
    <property type="entry name" value="RNA_pol_sigma_r2"/>
</dbReference>
<evidence type="ECO:0000259" key="6">
    <source>
        <dbReference type="Pfam" id="PF08281"/>
    </source>
</evidence>
<evidence type="ECO:0000313" key="9">
    <source>
        <dbReference type="Proteomes" id="UP000295511"/>
    </source>
</evidence>
<dbReference type="InterPro" id="IPR036388">
    <property type="entry name" value="WH-like_DNA-bd_sf"/>
</dbReference>
<dbReference type="InterPro" id="IPR013324">
    <property type="entry name" value="RNA_pol_sigma_r3/r4-like"/>
</dbReference>
<keyword evidence="9" id="KW-1185">Reference proteome</keyword>
<gene>
    <name evidence="8" type="ORF">E1809_12780</name>
</gene>
<dbReference type="Gene3D" id="1.10.10.10">
    <property type="entry name" value="Winged helix-like DNA-binding domain superfamily/Winged helix DNA-binding domain"/>
    <property type="match status" value="1"/>
</dbReference>
<feature type="domain" description="RNA polymerase sigma-70 region 2" evidence="5">
    <location>
        <begin position="23"/>
        <end position="77"/>
    </location>
</feature>
<dbReference type="Gene3D" id="1.10.1740.10">
    <property type="match status" value="1"/>
</dbReference>